<protein>
    <recommendedName>
        <fullName evidence="3">DUF4219 domain-containing protein</fullName>
    </recommendedName>
</protein>
<evidence type="ECO:0000313" key="1">
    <source>
        <dbReference type="EMBL" id="KNZ49509.1"/>
    </source>
</evidence>
<dbReference type="EMBL" id="LAVV01010131">
    <property type="protein sequence ID" value="KNZ49509.1"/>
    <property type="molecule type" value="Genomic_DNA"/>
</dbReference>
<keyword evidence="2" id="KW-1185">Reference proteome</keyword>
<name>A0A0L6ULW2_9BASI</name>
<sequence length="368" mass="41510">MSSEQSIRYSIPILTNTTFATWKTQVLAYCMEYNLDNYLLRDLAPPPAAEADKLEIFESRRSKAAGILLWLLLTDHYESKAADNQAKVYQAFCNFKFTKDLPTFFDELNAHLANMTSVGLKIGIPEKAHIHEHLLSEQIIQKLPESLSHYKDTLFAKRPLTLSVVKGHLQAKISDSTTINVSDSITVKTESALAATTIYCSNGVHNPATSHPESKCWQLHPEQKKTHKRSGKKQAKAAVVDDVSDTNSSVPSDGCFLGISKKQAFSAHAKLTMFLDSGCSDHMFSKKERKVPQSRRLWLRTPEQWSRFLHQDQGSSCAPHCPTSNQCWPPILQGLRGAERFVVRSQFTQILSRRSSLRFHSSARRSYQ</sequence>
<gene>
    <name evidence="1" type="ORF">VP01_496g8</name>
</gene>
<evidence type="ECO:0008006" key="3">
    <source>
        <dbReference type="Google" id="ProtNLM"/>
    </source>
</evidence>
<dbReference type="AlphaFoldDB" id="A0A0L6ULW2"/>
<dbReference type="Proteomes" id="UP000037035">
    <property type="component" value="Unassembled WGS sequence"/>
</dbReference>
<proteinExistence type="predicted"/>
<accession>A0A0L6ULW2</accession>
<dbReference type="OrthoDB" id="2504515at2759"/>
<organism evidence="1 2">
    <name type="scientific">Puccinia sorghi</name>
    <dbReference type="NCBI Taxonomy" id="27349"/>
    <lineage>
        <taxon>Eukaryota</taxon>
        <taxon>Fungi</taxon>
        <taxon>Dikarya</taxon>
        <taxon>Basidiomycota</taxon>
        <taxon>Pucciniomycotina</taxon>
        <taxon>Pucciniomycetes</taxon>
        <taxon>Pucciniales</taxon>
        <taxon>Pucciniaceae</taxon>
        <taxon>Puccinia</taxon>
    </lineage>
</organism>
<comment type="caution">
    <text evidence="1">The sequence shown here is derived from an EMBL/GenBank/DDBJ whole genome shotgun (WGS) entry which is preliminary data.</text>
</comment>
<reference evidence="1 2" key="1">
    <citation type="submission" date="2015-08" db="EMBL/GenBank/DDBJ databases">
        <title>Next Generation Sequencing and Analysis of the Genome of Puccinia sorghi L Schw, the Causal Agent of Maize Common Rust.</title>
        <authorList>
            <person name="Rochi L."/>
            <person name="Burguener G."/>
            <person name="Darino M."/>
            <person name="Turjanski A."/>
            <person name="Kreff E."/>
            <person name="Dieguez M.J."/>
            <person name="Sacco F."/>
        </authorList>
    </citation>
    <scope>NUCLEOTIDE SEQUENCE [LARGE SCALE GENOMIC DNA]</scope>
    <source>
        <strain evidence="1 2">RO10H11247</strain>
    </source>
</reference>
<dbReference type="VEuPathDB" id="FungiDB:VP01_496g8"/>
<evidence type="ECO:0000313" key="2">
    <source>
        <dbReference type="Proteomes" id="UP000037035"/>
    </source>
</evidence>